<dbReference type="InterPro" id="IPR011707">
    <property type="entry name" value="Cu-oxidase-like_N"/>
</dbReference>
<name>L8HG21_ACACF</name>
<dbReference type="CDD" id="cd13844">
    <property type="entry name" value="CuRO_1_BOD_CotA_like"/>
    <property type="match status" value="1"/>
</dbReference>
<dbReference type="STRING" id="1257118.L8HG21"/>
<dbReference type="InterPro" id="IPR011706">
    <property type="entry name" value="Cu-oxidase_C"/>
</dbReference>
<dbReference type="SUPFAM" id="SSF49503">
    <property type="entry name" value="Cupredoxins"/>
    <property type="match status" value="3"/>
</dbReference>
<dbReference type="InterPro" id="IPR045087">
    <property type="entry name" value="Cu-oxidase_fam"/>
</dbReference>
<dbReference type="RefSeq" id="XP_004355058.1">
    <property type="nucleotide sequence ID" value="XM_004355006.1"/>
</dbReference>
<dbReference type="Pfam" id="PF07732">
    <property type="entry name" value="Cu-oxidase_3"/>
    <property type="match status" value="1"/>
</dbReference>
<evidence type="ECO:0000259" key="3">
    <source>
        <dbReference type="Pfam" id="PF07732"/>
    </source>
</evidence>
<evidence type="ECO:0000313" key="4">
    <source>
        <dbReference type="EMBL" id="ELR24484.1"/>
    </source>
</evidence>
<dbReference type="GeneID" id="14925509"/>
<organism evidence="4 5">
    <name type="scientific">Acanthamoeba castellanii (strain ATCC 30010 / Neff)</name>
    <dbReference type="NCBI Taxonomy" id="1257118"/>
    <lineage>
        <taxon>Eukaryota</taxon>
        <taxon>Amoebozoa</taxon>
        <taxon>Discosea</taxon>
        <taxon>Longamoebia</taxon>
        <taxon>Centramoebida</taxon>
        <taxon>Acanthamoebidae</taxon>
        <taxon>Acanthamoeba</taxon>
    </lineage>
</organism>
<dbReference type="Pfam" id="PF07731">
    <property type="entry name" value="Cu-oxidase_2"/>
    <property type="match status" value="1"/>
</dbReference>
<feature type="domain" description="Plastocyanin-like" evidence="2">
    <location>
        <begin position="391"/>
        <end position="527"/>
    </location>
</feature>
<reference evidence="4 5" key="1">
    <citation type="journal article" date="2013" name="Genome Biol.">
        <title>Genome of Acanthamoeba castellanii highlights extensive lateral gene transfer and early evolution of tyrosine kinase signaling.</title>
        <authorList>
            <person name="Clarke M."/>
            <person name="Lohan A.J."/>
            <person name="Liu B."/>
            <person name="Lagkouvardos I."/>
            <person name="Roy S."/>
            <person name="Zafar N."/>
            <person name="Bertelli C."/>
            <person name="Schilde C."/>
            <person name="Kianianmomeni A."/>
            <person name="Burglin T.R."/>
            <person name="Frech C."/>
            <person name="Turcotte B."/>
            <person name="Kopec K.O."/>
            <person name="Synnott J.M."/>
            <person name="Choo C."/>
            <person name="Paponov I."/>
            <person name="Finkler A."/>
            <person name="Soon Heng Tan C."/>
            <person name="Hutchins A.P."/>
            <person name="Weinmeier T."/>
            <person name="Rattei T."/>
            <person name="Chu J.S."/>
            <person name="Gimenez G."/>
            <person name="Irimia M."/>
            <person name="Rigden D.J."/>
            <person name="Fitzpatrick D.A."/>
            <person name="Lorenzo-Morales J."/>
            <person name="Bateman A."/>
            <person name="Chiu C.H."/>
            <person name="Tang P."/>
            <person name="Hegemann P."/>
            <person name="Fromm H."/>
            <person name="Raoult D."/>
            <person name="Greub G."/>
            <person name="Miranda-Saavedra D."/>
            <person name="Chen N."/>
            <person name="Nash P."/>
            <person name="Ginger M.L."/>
            <person name="Horn M."/>
            <person name="Schaap P."/>
            <person name="Caler L."/>
            <person name="Loftus B."/>
        </authorList>
    </citation>
    <scope>NUCLEOTIDE SEQUENCE [LARGE SCALE GENOMIC DNA]</scope>
    <source>
        <strain evidence="4 5">Neff</strain>
    </source>
</reference>
<dbReference type="CDD" id="cd13891">
    <property type="entry name" value="CuRO_3_CotA_like"/>
    <property type="match status" value="1"/>
</dbReference>
<evidence type="ECO:0000313" key="5">
    <source>
        <dbReference type="Proteomes" id="UP000011083"/>
    </source>
</evidence>
<dbReference type="Proteomes" id="UP000011083">
    <property type="component" value="Unassembled WGS sequence"/>
</dbReference>
<dbReference type="VEuPathDB" id="AmoebaDB:ACA1_006180"/>
<dbReference type="OMA" id="YQLDVMS"/>
<dbReference type="OrthoDB" id="262547at2759"/>
<dbReference type="PANTHER" id="PTHR48267:SF1">
    <property type="entry name" value="BILIRUBIN OXIDASE"/>
    <property type="match status" value="1"/>
</dbReference>
<evidence type="ECO:0000259" key="2">
    <source>
        <dbReference type="Pfam" id="PF07731"/>
    </source>
</evidence>
<dbReference type="Gene3D" id="2.60.40.420">
    <property type="entry name" value="Cupredoxins - blue copper proteins"/>
    <property type="match status" value="3"/>
</dbReference>
<proteinExistence type="inferred from homology"/>
<comment type="similarity">
    <text evidence="1">Belongs to the multicopper oxidase family.</text>
</comment>
<keyword evidence="5" id="KW-1185">Reference proteome</keyword>
<sequence>MGQKPTSVPLAKWVQPLVKPPVLSPYCTRRGVDKYVVTMSAIQHRLHPDLNLTQASLLYSSTAAIMFRSTFASDRSSYHVYGYAGTYPGGTIEAVVDRPVAVTWRNHLPDTHFLPTEPLGHLGSEPVPDSAAVPHLHGAHVPPDSDGDPMVWITRGQDADFYYPNGQLATTMWYHDHIMGRTRVNVYAGLVGFYLLRDEDEAELGLPSGEFEMPILIQDRIIMNNSQLYYPYTWGGFDGDTPVVNGKVYPYFEVKPQAYRFRFLNGCNSRYVSFSLPHGPTMWQIGTDGGFLNKAIEVQNLTLGSSERADVIIDFRGYEGRSLILTNLAGQPYPSGAVSETMKEVLQFRVARHGASGEAYKIPKLKHVAQLPRLPSVRQVTLTGQIVKEGNKTSFMMLLNGKRYHEEPTETPEVDTVELWEIINLTGVTHPVHIHLTQFRVLQRRPFAGTTFTPGVPLNYTGPARLPDPNEQGWKDTVRVYPYEVVTLWVPFTCLVSKEYTGKYVWHCHMLEHEDQDMMRPLVVLPKKPCACAAPSATPVPTPAHEHLLKREL</sequence>
<protein>
    <submittedName>
        <fullName evidence="4">Multicopper oxidase, type 2</fullName>
    </submittedName>
</protein>
<dbReference type="KEGG" id="acan:ACA1_006180"/>
<gene>
    <name evidence="4" type="ORF">ACA1_006180</name>
</gene>
<dbReference type="AlphaFoldDB" id="L8HG21"/>
<accession>L8HG21</accession>
<dbReference type="GO" id="GO:0005507">
    <property type="term" value="F:copper ion binding"/>
    <property type="evidence" value="ECO:0007669"/>
    <property type="project" value="InterPro"/>
</dbReference>
<dbReference type="GO" id="GO:0016491">
    <property type="term" value="F:oxidoreductase activity"/>
    <property type="evidence" value="ECO:0007669"/>
    <property type="project" value="InterPro"/>
</dbReference>
<feature type="domain" description="Plastocyanin-like" evidence="3">
    <location>
        <begin position="135"/>
        <end position="199"/>
    </location>
</feature>
<dbReference type="EMBL" id="KB007817">
    <property type="protein sequence ID" value="ELR24484.1"/>
    <property type="molecule type" value="Genomic_DNA"/>
</dbReference>
<dbReference type="CDD" id="cd13868">
    <property type="entry name" value="CuRO_2_CotA_like"/>
    <property type="match status" value="1"/>
</dbReference>
<evidence type="ECO:0000256" key="1">
    <source>
        <dbReference type="ARBA" id="ARBA00010609"/>
    </source>
</evidence>
<dbReference type="InterPro" id="IPR008972">
    <property type="entry name" value="Cupredoxin"/>
</dbReference>
<dbReference type="PANTHER" id="PTHR48267">
    <property type="entry name" value="CUPREDOXIN SUPERFAMILY PROTEIN"/>
    <property type="match status" value="1"/>
</dbReference>